<evidence type="ECO:0000256" key="1">
    <source>
        <dbReference type="SAM" id="Coils"/>
    </source>
</evidence>
<dbReference type="RefSeq" id="YP_010360014.1">
    <property type="nucleotide sequence ID" value="NC_062779.1"/>
</dbReference>
<dbReference type="GeneID" id="75690744"/>
<name>A0AAE7S1F9_9CAUD</name>
<evidence type="ECO:0000313" key="3">
    <source>
        <dbReference type="Proteomes" id="UP000827432"/>
    </source>
</evidence>
<keyword evidence="3" id="KW-1185">Reference proteome</keyword>
<proteinExistence type="predicted"/>
<organism evidence="2 3">
    <name type="scientific">uncultured phage cr2_1</name>
    <dbReference type="NCBI Taxonomy" id="2986394"/>
    <lineage>
        <taxon>Viruses</taxon>
        <taxon>Duplodnaviria</taxon>
        <taxon>Heunggongvirae</taxon>
        <taxon>Uroviricota</taxon>
        <taxon>Caudoviricetes</taxon>
        <taxon>Crassvirales</taxon>
        <taxon>Crevaviridae</taxon>
        <taxon>Coarsevirinae</taxon>
        <taxon>Junduvirus</taxon>
        <taxon>Junduvirus communis</taxon>
    </lineage>
</organism>
<gene>
    <name evidence="2" type="primary">gp_26579</name>
</gene>
<dbReference type="Proteomes" id="UP000827432">
    <property type="component" value="Segment"/>
</dbReference>
<dbReference type="KEGG" id="vg:75690744"/>
<reference evidence="2 3" key="1">
    <citation type="submission" date="2021-04" db="EMBL/GenBank/DDBJ databases">
        <authorList>
            <person name="Shkoporov A.N."/>
            <person name="Stockdale S.R."/>
            <person name="Guerin E."/>
            <person name="Ross R.P."/>
            <person name="Hill C."/>
        </authorList>
    </citation>
    <scope>NUCLEOTIDE SEQUENCE [LARGE SCALE GENOMIC DNA]</scope>
    <source>
        <strain evidence="3">cr2_1</strain>
    </source>
</reference>
<keyword evidence="1" id="KW-0175">Coiled coil</keyword>
<accession>A0AAE7S1F9</accession>
<feature type="coiled-coil region" evidence="1">
    <location>
        <begin position="85"/>
        <end position="112"/>
    </location>
</feature>
<protein>
    <submittedName>
        <fullName evidence="2">Uncharacterized protein</fullName>
    </submittedName>
</protein>
<dbReference type="EMBL" id="MZ130489">
    <property type="protein sequence ID" value="QWM90442.1"/>
    <property type="molecule type" value="Genomic_DNA"/>
</dbReference>
<sequence length="114" mass="13084">MVVYIKDRVTDEVIAVTYDVFVVYGNELIFTKQKAAKAIANSLSDSILFLVHREAKHFISYSAEIDQSIVTLNKNLIAVAMDSGNKEYEINHLEYKNQLEQWKHDIENSKNSCN</sequence>
<evidence type="ECO:0000313" key="2">
    <source>
        <dbReference type="EMBL" id="QWM90442.1"/>
    </source>
</evidence>